<dbReference type="GO" id="GO:0015833">
    <property type="term" value="P:peptide transport"/>
    <property type="evidence" value="ECO:0007669"/>
    <property type="project" value="TreeGrafter"/>
</dbReference>
<evidence type="ECO:0000256" key="2">
    <source>
        <dbReference type="ARBA" id="ARBA00005695"/>
    </source>
</evidence>
<dbReference type="InterPro" id="IPR000914">
    <property type="entry name" value="SBP_5_dom"/>
</dbReference>
<evidence type="ECO:0000256" key="3">
    <source>
        <dbReference type="ARBA" id="ARBA00022448"/>
    </source>
</evidence>
<keyword evidence="3" id="KW-0813">Transport</keyword>
<dbReference type="GO" id="GO:1904680">
    <property type="term" value="F:peptide transmembrane transporter activity"/>
    <property type="evidence" value="ECO:0007669"/>
    <property type="project" value="TreeGrafter"/>
</dbReference>
<comment type="similarity">
    <text evidence="2">Belongs to the bacterial solute-binding protein 5 family.</text>
</comment>
<dbReference type="InterPro" id="IPR039424">
    <property type="entry name" value="SBP_5"/>
</dbReference>
<feature type="non-terminal residue" evidence="6">
    <location>
        <position position="267"/>
    </location>
</feature>
<feature type="non-terminal residue" evidence="6">
    <location>
        <position position="1"/>
    </location>
</feature>
<dbReference type="PANTHER" id="PTHR30290:SF10">
    <property type="entry name" value="PERIPLASMIC OLIGOPEPTIDE-BINDING PROTEIN-RELATED"/>
    <property type="match status" value="1"/>
</dbReference>
<gene>
    <name evidence="6" type="ORF">METZ01_LOCUS297790</name>
</gene>
<name>A0A382M7V5_9ZZZZ</name>
<dbReference type="FunFam" id="3.90.76.10:FF:000001">
    <property type="entry name" value="Oligopeptide ABC transporter substrate-binding protein"/>
    <property type="match status" value="1"/>
</dbReference>
<dbReference type="Gene3D" id="3.90.76.10">
    <property type="entry name" value="Dipeptide-binding Protein, Domain 1"/>
    <property type="match status" value="1"/>
</dbReference>
<evidence type="ECO:0000259" key="5">
    <source>
        <dbReference type="Pfam" id="PF00496"/>
    </source>
</evidence>
<dbReference type="Pfam" id="PF00496">
    <property type="entry name" value="SBP_bac_5"/>
    <property type="match status" value="1"/>
</dbReference>
<dbReference type="AlphaFoldDB" id="A0A382M7V5"/>
<proteinExistence type="inferred from homology"/>
<evidence type="ECO:0000256" key="4">
    <source>
        <dbReference type="ARBA" id="ARBA00022729"/>
    </source>
</evidence>
<keyword evidence="4" id="KW-0732">Signal</keyword>
<dbReference type="GO" id="GO:0030313">
    <property type="term" value="C:cell envelope"/>
    <property type="evidence" value="ECO:0007669"/>
    <property type="project" value="UniProtKB-SubCell"/>
</dbReference>
<feature type="domain" description="Solute-binding protein family 5" evidence="5">
    <location>
        <begin position="87"/>
        <end position="253"/>
    </location>
</feature>
<evidence type="ECO:0000256" key="1">
    <source>
        <dbReference type="ARBA" id="ARBA00004196"/>
    </source>
</evidence>
<accession>A0A382M7V5</accession>
<protein>
    <recommendedName>
        <fullName evidence="5">Solute-binding protein family 5 domain-containing protein</fullName>
    </recommendedName>
</protein>
<organism evidence="6">
    <name type="scientific">marine metagenome</name>
    <dbReference type="NCBI Taxonomy" id="408172"/>
    <lineage>
        <taxon>unclassified sequences</taxon>
        <taxon>metagenomes</taxon>
        <taxon>ecological metagenomes</taxon>
    </lineage>
</organism>
<evidence type="ECO:0000313" key="6">
    <source>
        <dbReference type="EMBL" id="SVC44936.1"/>
    </source>
</evidence>
<dbReference type="Gene3D" id="3.40.190.10">
    <property type="entry name" value="Periplasmic binding protein-like II"/>
    <property type="match status" value="1"/>
</dbReference>
<dbReference type="PANTHER" id="PTHR30290">
    <property type="entry name" value="PERIPLASMIC BINDING COMPONENT OF ABC TRANSPORTER"/>
    <property type="match status" value="1"/>
</dbReference>
<dbReference type="SUPFAM" id="SSF53850">
    <property type="entry name" value="Periplasmic binding protein-like II"/>
    <property type="match status" value="1"/>
</dbReference>
<comment type="subcellular location">
    <subcellularLocation>
        <location evidence="1">Cell envelope</location>
    </subcellularLocation>
</comment>
<sequence length="267" mass="30397">VARPTCFFLAILLIGLILVPPMPGPDAQVRNTVGKVMQVDAADLDQQTFRYLLREPTSLDISVVTYNADGTQFLFERLVMLDENNDMVPGAAERWERSEDGRTWTFHLRRDARWSDGRPMTAHDWVYTYRRLLDPTSGNVFAFFYYDIKNARAINQGEIKDLTMAGVTAADDHTFVIQTERPCPYLPYITSFPTSAPVPRWQVNKYGPKWTEPGNCVSNSSYMLDTWDHGRQMSYVLNPNYTGPNKGYLERLIGIFFTGSGPGTIPY</sequence>
<reference evidence="6" key="1">
    <citation type="submission" date="2018-05" db="EMBL/GenBank/DDBJ databases">
        <authorList>
            <person name="Lanie J.A."/>
            <person name="Ng W.-L."/>
            <person name="Kazmierczak K.M."/>
            <person name="Andrzejewski T.M."/>
            <person name="Davidsen T.M."/>
            <person name="Wayne K.J."/>
            <person name="Tettelin H."/>
            <person name="Glass J.I."/>
            <person name="Rusch D."/>
            <person name="Podicherti R."/>
            <person name="Tsui H.-C.T."/>
            <person name="Winkler M.E."/>
        </authorList>
    </citation>
    <scope>NUCLEOTIDE SEQUENCE</scope>
</reference>
<dbReference type="EMBL" id="UINC01091848">
    <property type="protein sequence ID" value="SVC44936.1"/>
    <property type="molecule type" value="Genomic_DNA"/>
</dbReference>